<evidence type="ECO:0000256" key="4">
    <source>
        <dbReference type="ARBA" id="ARBA00048391"/>
    </source>
</evidence>
<feature type="binding site" evidence="5">
    <location>
        <begin position="185"/>
        <end position="188"/>
    </location>
    <ligand>
        <name>substrate</name>
    </ligand>
</feature>
<dbReference type="Gene3D" id="1.10.8.10">
    <property type="entry name" value="DNA helicase RuvA subunit, C-terminal domain"/>
    <property type="match status" value="1"/>
</dbReference>
<dbReference type="GO" id="GO:0003676">
    <property type="term" value="F:nucleic acid binding"/>
    <property type="evidence" value="ECO:0007669"/>
    <property type="project" value="InterPro"/>
</dbReference>
<reference evidence="8" key="1">
    <citation type="journal article" date="2013" name="Genome Announc.">
        <title>Draft Genome Sequence of Agarivorans albus Strain MKT 106T, an Agarolytic Marine Bacterium.</title>
        <authorList>
            <person name="Yasuike M."/>
            <person name="Nakamura Y."/>
            <person name="Kai W."/>
            <person name="Fujiwara A."/>
            <person name="Fukui Y."/>
            <person name="Satomi M."/>
            <person name="Sano M."/>
        </authorList>
    </citation>
    <scope>NUCLEOTIDE SEQUENCE [LARGE SCALE GENOMIC DNA]</scope>
</reference>
<dbReference type="Gene3D" id="3.40.50.150">
    <property type="entry name" value="Vaccinia Virus protein VP39"/>
    <property type="match status" value="1"/>
</dbReference>
<sequence>MPSIIEAQQWAKQQLAGGESPKVDAKVILQHVLQCNQTYLLTWPERALSAEQWQLYQTLVTKRVAGEPVAYVIGEREFWSLSLKVSPATLIPRPDTEVLVEQALKKVLNHADTHIVDLGTGTGAIALALASELPKAEVFASDLHEDAVNLAKYNASELGLSRVQVKQGSWFSPFVGQKFDLVVSNPPYIDPADPHLSQGDVRFEPSSALTAEQHGLADIDHIASQAPSYLKAGGWLLLEHGFDQKGAVQQLLTAKGFVEVFTEQDYGGMDRVTGGRIKE</sequence>
<gene>
    <name evidence="5" type="primary">prmC</name>
    <name evidence="8" type="ORF">AALB_2489</name>
</gene>
<name>R9PM24_AGAAL</name>
<dbReference type="NCBIfam" id="TIGR00536">
    <property type="entry name" value="hemK_fam"/>
    <property type="match status" value="1"/>
</dbReference>
<evidence type="ECO:0000256" key="2">
    <source>
        <dbReference type="ARBA" id="ARBA00022679"/>
    </source>
</evidence>
<feature type="domain" description="Release factor glutamine methyltransferase N-terminal" evidence="7">
    <location>
        <begin position="6"/>
        <end position="74"/>
    </location>
</feature>
<dbReference type="InterPro" id="IPR040758">
    <property type="entry name" value="PrmC_N"/>
</dbReference>
<protein>
    <recommendedName>
        <fullName evidence="5">Release factor glutamine methyltransferase</fullName>
        <shortName evidence="5">RF MTase</shortName>
        <ecNumber evidence="5">2.1.1.297</ecNumber>
    </recommendedName>
    <alternativeName>
        <fullName evidence="5">N5-glutamine methyltransferase PrmC</fullName>
    </alternativeName>
    <alternativeName>
        <fullName evidence="5">Protein-(glutamine-N5) MTase PrmC</fullName>
    </alternativeName>
    <alternativeName>
        <fullName evidence="5">Protein-glutamine N-methyltransferase PrmC</fullName>
    </alternativeName>
</protein>
<accession>R9PM24</accession>
<keyword evidence="3 5" id="KW-0949">S-adenosyl-L-methionine</keyword>
<dbReference type="STRING" id="1331007.AALB_2489"/>
<dbReference type="PROSITE" id="PS00092">
    <property type="entry name" value="N6_MTASE"/>
    <property type="match status" value="1"/>
</dbReference>
<evidence type="ECO:0000259" key="7">
    <source>
        <dbReference type="Pfam" id="PF17827"/>
    </source>
</evidence>
<dbReference type="PANTHER" id="PTHR18895">
    <property type="entry name" value="HEMK METHYLTRANSFERASE"/>
    <property type="match status" value="1"/>
</dbReference>
<dbReference type="PANTHER" id="PTHR18895:SF74">
    <property type="entry name" value="MTRF1L RELEASE FACTOR GLUTAMINE METHYLTRANSFERASE"/>
    <property type="match status" value="1"/>
</dbReference>
<dbReference type="InterPro" id="IPR004556">
    <property type="entry name" value="HemK-like"/>
</dbReference>
<dbReference type="Proteomes" id="UP000014461">
    <property type="component" value="Unassembled WGS sequence"/>
</dbReference>
<keyword evidence="9" id="KW-1185">Reference proteome</keyword>
<comment type="caution">
    <text evidence="8">The sequence shown here is derived from an EMBL/GenBank/DDBJ whole genome shotgun (WGS) entry which is preliminary data.</text>
</comment>
<feature type="binding site" evidence="5">
    <location>
        <position position="142"/>
    </location>
    <ligand>
        <name>S-adenosyl-L-methionine</name>
        <dbReference type="ChEBI" id="CHEBI:59789"/>
    </ligand>
</feature>
<dbReference type="CDD" id="cd02440">
    <property type="entry name" value="AdoMet_MTases"/>
    <property type="match status" value="1"/>
</dbReference>
<comment type="catalytic activity">
    <reaction evidence="4 5">
        <text>L-glutaminyl-[peptide chain release factor] + S-adenosyl-L-methionine = N(5)-methyl-L-glutaminyl-[peptide chain release factor] + S-adenosyl-L-homocysteine + H(+)</text>
        <dbReference type="Rhea" id="RHEA:42896"/>
        <dbReference type="Rhea" id="RHEA-COMP:10271"/>
        <dbReference type="Rhea" id="RHEA-COMP:10272"/>
        <dbReference type="ChEBI" id="CHEBI:15378"/>
        <dbReference type="ChEBI" id="CHEBI:30011"/>
        <dbReference type="ChEBI" id="CHEBI:57856"/>
        <dbReference type="ChEBI" id="CHEBI:59789"/>
        <dbReference type="ChEBI" id="CHEBI:61891"/>
        <dbReference type="EC" id="2.1.1.297"/>
    </reaction>
</comment>
<comment type="similarity">
    <text evidence="5">Belongs to the protein N5-glutamine methyltransferase family. PrmC subfamily.</text>
</comment>
<keyword evidence="1 5" id="KW-0489">Methyltransferase</keyword>
<evidence type="ECO:0000256" key="3">
    <source>
        <dbReference type="ARBA" id="ARBA00022691"/>
    </source>
</evidence>
<dbReference type="GO" id="GO:0102559">
    <property type="term" value="F:peptide chain release factor N(5)-glutamine methyltransferase activity"/>
    <property type="evidence" value="ECO:0007669"/>
    <property type="project" value="UniProtKB-EC"/>
</dbReference>
<dbReference type="EMBL" id="BARX01000016">
    <property type="protein sequence ID" value="GAD02409.1"/>
    <property type="molecule type" value="Genomic_DNA"/>
</dbReference>
<dbReference type="InterPro" id="IPR029063">
    <property type="entry name" value="SAM-dependent_MTases_sf"/>
</dbReference>
<dbReference type="FunFam" id="3.40.50.150:FF:000053">
    <property type="entry name" value="Release factor glutamine methyltransferase"/>
    <property type="match status" value="1"/>
</dbReference>
<dbReference type="InterPro" id="IPR050320">
    <property type="entry name" value="N5-glutamine_MTase"/>
</dbReference>
<dbReference type="RefSeq" id="WP_016402176.1">
    <property type="nucleotide sequence ID" value="NZ_BARX01000016.1"/>
</dbReference>
<dbReference type="InterPro" id="IPR025714">
    <property type="entry name" value="Methyltranfer_dom"/>
</dbReference>
<dbReference type="HAMAP" id="MF_02126">
    <property type="entry name" value="RF_methyltr_PrmC"/>
    <property type="match status" value="1"/>
</dbReference>
<proteinExistence type="inferred from homology"/>
<dbReference type="InterPro" id="IPR019874">
    <property type="entry name" value="RF_methyltr_PrmC"/>
</dbReference>
<comment type="function">
    <text evidence="5">Methylates the class 1 translation termination release factors RF1/PrfA and RF2/PrfB on the glutamine residue of the universally conserved GGQ motif.</text>
</comment>
<dbReference type="Pfam" id="PF13847">
    <property type="entry name" value="Methyltransf_31"/>
    <property type="match status" value="1"/>
</dbReference>
<feature type="binding site" evidence="5">
    <location>
        <position position="170"/>
    </location>
    <ligand>
        <name>S-adenosyl-L-methionine</name>
        <dbReference type="ChEBI" id="CHEBI:59789"/>
    </ligand>
</feature>
<keyword evidence="2 5" id="KW-0808">Transferase</keyword>
<dbReference type="AlphaFoldDB" id="R9PM24"/>
<evidence type="ECO:0000259" key="6">
    <source>
        <dbReference type="Pfam" id="PF13847"/>
    </source>
</evidence>
<evidence type="ECO:0000256" key="5">
    <source>
        <dbReference type="HAMAP-Rule" id="MF_02126"/>
    </source>
</evidence>
<dbReference type="NCBIfam" id="TIGR03534">
    <property type="entry name" value="RF_mod_PrmC"/>
    <property type="match status" value="1"/>
</dbReference>
<feature type="binding site" evidence="5">
    <location>
        <position position="185"/>
    </location>
    <ligand>
        <name>S-adenosyl-L-methionine</name>
        <dbReference type="ChEBI" id="CHEBI:59789"/>
    </ligand>
</feature>
<dbReference type="Pfam" id="PF17827">
    <property type="entry name" value="PrmC_N"/>
    <property type="match status" value="1"/>
</dbReference>
<evidence type="ECO:0000256" key="1">
    <source>
        <dbReference type="ARBA" id="ARBA00022603"/>
    </source>
</evidence>
<evidence type="ECO:0000313" key="9">
    <source>
        <dbReference type="Proteomes" id="UP000014461"/>
    </source>
</evidence>
<dbReference type="OrthoDB" id="9800643at2"/>
<feature type="binding site" evidence="5">
    <location>
        <begin position="119"/>
        <end position="123"/>
    </location>
    <ligand>
        <name>S-adenosyl-L-methionine</name>
        <dbReference type="ChEBI" id="CHEBI:59789"/>
    </ligand>
</feature>
<dbReference type="GO" id="GO:0032259">
    <property type="term" value="P:methylation"/>
    <property type="evidence" value="ECO:0007669"/>
    <property type="project" value="UniProtKB-KW"/>
</dbReference>
<dbReference type="EC" id="2.1.1.297" evidence="5"/>
<feature type="domain" description="Methyltransferase" evidence="6">
    <location>
        <begin position="110"/>
        <end position="240"/>
    </location>
</feature>
<dbReference type="InterPro" id="IPR002052">
    <property type="entry name" value="DNA_methylase_N6_adenine_CS"/>
</dbReference>
<dbReference type="SUPFAM" id="SSF53335">
    <property type="entry name" value="S-adenosyl-L-methionine-dependent methyltransferases"/>
    <property type="match status" value="1"/>
</dbReference>
<evidence type="ECO:0000313" key="8">
    <source>
        <dbReference type="EMBL" id="GAD02409.1"/>
    </source>
</evidence>
<organism evidence="8 9">
    <name type="scientific">Agarivorans albus MKT 106</name>
    <dbReference type="NCBI Taxonomy" id="1331007"/>
    <lineage>
        <taxon>Bacteria</taxon>
        <taxon>Pseudomonadati</taxon>
        <taxon>Pseudomonadota</taxon>
        <taxon>Gammaproteobacteria</taxon>
        <taxon>Alteromonadales</taxon>
        <taxon>Alteromonadaceae</taxon>
        <taxon>Agarivorans</taxon>
    </lineage>
</organism>